<keyword evidence="1" id="KW-0812">Transmembrane</keyword>
<dbReference type="AlphaFoldDB" id="A0A9P4NII4"/>
<dbReference type="Proteomes" id="UP000800235">
    <property type="component" value="Unassembled WGS sequence"/>
</dbReference>
<organism evidence="2 3">
    <name type="scientific">Tothia fuscella</name>
    <dbReference type="NCBI Taxonomy" id="1048955"/>
    <lineage>
        <taxon>Eukaryota</taxon>
        <taxon>Fungi</taxon>
        <taxon>Dikarya</taxon>
        <taxon>Ascomycota</taxon>
        <taxon>Pezizomycotina</taxon>
        <taxon>Dothideomycetes</taxon>
        <taxon>Pleosporomycetidae</taxon>
        <taxon>Venturiales</taxon>
        <taxon>Cylindrosympodiaceae</taxon>
        <taxon>Tothia</taxon>
    </lineage>
</organism>
<gene>
    <name evidence="2" type="ORF">EJ08DRAFT_480548</name>
</gene>
<comment type="caution">
    <text evidence="2">The sequence shown here is derived from an EMBL/GenBank/DDBJ whole genome shotgun (WGS) entry which is preliminary data.</text>
</comment>
<dbReference type="EMBL" id="MU007090">
    <property type="protein sequence ID" value="KAF2422462.1"/>
    <property type="molecule type" value="Genomic_DNA"/>
</dbReference>
<feature type="transmembrane region" description="Helical" evidence="1">
    <location>
        <begin position="65"/>
        <end position="84"/>
    </location>
</feature>
<sequence>MRRPHLMNTRYPDISSILKFLSQIRQYTPKHKVLLFCFIGQVHVECPDFLLQLSFSFTKLLQSFIWFRLLLCLLFQLLNLAFHFHDLFEEALLFIVPLFLKTRQLVVTFDRLNDVSCTCFGQQTIRKYVSLCLINGRR</sequence>
<evidence type="ECO:0000313" key="3">
    <source>
        <dbReference type="Proteomes" id="UP000800235"/>
    </source>
</evidence>
<evidence type="ECO:0000256" key="1">
    <source>
        <dbReference type="SAM" id="Phobius"/>
    </source>
</evidence>
<keyword evidence="3" id="KW-1185">Reference proteome</keyword>
<reference evidence="2" key="1">
    <citation type="journal article" date="2020" name="Stud. Mycol.">
        <title>101 Dothideomycetes genomes: a test case for predicting lifestyles and emergence of pathogens.</title>
        <authorList>
            <person name="Haridas S."/>
            <person name="Albert R."/>
            <person name="Binder M."/>
            <person name="Bloem J."/>
            <person name="Labutti K."/>
            <person name="Salamov A."/>
            <person name="Andreopoulos B."/>
            <person name="Baker S."/>
            <person name="Barry K."/>
            <person name="Bills G."/>
            <person name="Bluhm B."/>
            <person name="Cannon C."/>
            <person name="Castanera R."/>
            <person name="Culley D."/>
            <person name="Daum C."/>
            <person name="Ezra D."/>
            <person name="Gonzalez J."/>
            <person name="Henrissat B."/>
            <person name="Kuo A."/>
            <person name="Liang C."/>
            <person name="Lipzen A."/>
            <person name="Lutzoni F."/>
            <person name="Magnuson J."/>
            <person name="Mondo S."/>
            <person name="Nolan M."/>
            <person name="Ohm R."/>
            <person name="Pangilinan J."/>
            <person name="Park H.-J."/>
            <person name="Ramirez L."/>
            <person name="Alfaro M."/>
            <person name="Sun H."/>
            <person name="Tritt A."/>
            <person name="Yoshinaga Y."/>
            <person name="Zwiers L.-H."/>
            <person name="Turgeon B."/>
            <person name="Goodwin S."/>
            <person name="Spatafora J."/>
            <person name="Crous P."/>
            <person name="Grigoriev I."/>
        </authorList>
    </citation>
    <scope>NUCLEOTIDE SEQUENCE</scope>
    <source>
        <strain evidence="2">CBS 130266</strain>
    </source>
</reference>
<keyword evidence="1" id="KW-1133">Transmembrane helix</keyword>
<protein>
    <submittedName>
        <fullName evidence="2">Uncharacterized protein</fullName>
    </submittedName>
</protein>
<proteinExistence type="predicted"/>
<evidence type="ECO:0000313" key="2">
    <source>
        <dbReference type="EMBL" id="KAF2422462.1"/>
    </source>
</evidence>
<name>A0A9P4NII4_9PEZI</name>
<keyword evidence="1" id="KW-0472">Membrane</keyword>
<accession>A0A9P4NII4</accession>